<evidence type="ECO:0000313" key="2">
    <source>
        <dbReference type="EMBL" id="KAG0559063.1"/>
    </source>
</evidence>
<feature type="region of interest" description="Disordered" evidence="1">
    <location>
        <begin position="1"/>
        <end position="27"/>
    </location>
</feature>
<comment type="caution">
    <text evidence="2">The sequence shown here is derived from an EMBL/GenBank/DDBJ whole genome shotgun (WGS) entry which is preliminary data.</text>
</comment>
<evidence type="ECO:0000313" key="3">
    <source>
        <dbReference type="Proteomes" id="UP000822688"/>
    </source>
</evidence>
<keyword evidence="3" id="KW-1185">Reference proteome</keyword>
<reference evidence="2" key="1">
    <citation type="submission" date="2020-06" db="EMBL/GenBank/DDBJ databases">
        <title>WGS assembly of Ceratodon purpureus strain R40.</title>
        <authorList>
            <person name="Carey S.B."/>
            <person name="Jenkins J."/>
            <person name="Shu S."/>
            <person name="Lovell J.T."/>
            <person name="Sreedasyam A."/>
            <person name="Maumus F."/>
            <person name="Tiley G.P."/>
            <person name="Fernandez-Pozo N."/>
            <person name="Barry K."/>
            <person name="Chen C."/>
            <person name="Wang M."/>
            <person name="Lipzen A."/>
            <person name="Daum C."/>
            <person name="Saski C.A."/>
            <person name="Payton A.C."/>
            <person name="Mcbreen J.C."/>
            <person name="Conrad R.E."/>
            <person name="Kollar L.M."/>
            <person name="Olsson S."/>
            <person name="Huttunen S."/>
            <person name="Landis J.B."/>
            <person name="Wickett N.J."/>
            <person name="Johnson M.G."/>
            <person name="Rensing S.A."/>
            <person name="Grimwood J."/>
            <person name="Schmutz J."/>
            <person name="Mcdaniel S.F."/>
        </authorList>
    </citation>
    <scope>NUCLEOTIDE SEQUENCE</scope>
    <source>
        <strain evidence="2">R40</strain>
    </source>
</reference>
<dbReference type="Proteomes" id="UP000822688">
    <property type="component" value="Chromosome 10"/>
</dbReference>
<accession>A0A8T0GJ76</accession>
<dbReference type="EMBL" id="CM026431">
    <property type="protein sequence ID" value="KAG0559063.1"/>
    <property type="molecule type" value="Genomic_DNA"/>
</dbReference>
<proteinExistence type="predicted"/>
<name>A0A8T0GJ76_CERPU</name>
<evidence type="ECO:0000256" key="1">
    <source>
        <dbReference type="SAM" id="MobiDB-lite"/>
    </source>
</evidence>
<feature type="compositionally biased region" description="Basic and acidic residues" evidence="1">
    <location>
        <begin position="8"/>
        <end position="18"/>
    </location>
</feature>
<organism evidence="2 3">
    <name type="scientific">Ceratodon purpureus</name>
    <name type="common">Fire moss</name>
    <name type="synonym">Dicranum purpureum</name>
    <dbReference type="NCBI Taxonomy" id="3225"/>
    <lineage>
        <taxon>Eukaryota</taxon>
        <taxon>Viridiplantae</taxon>
        <taxon>Streptophyta</taxon>
        <taxon>Embryophyta</taxon>
        <taxon>Bryophyta</taxon>
        <taxon>Bryophytina</taxon>
        <taxon>Bryopsida</taxon>
        <taxon>Dicranidae</taxon>
        <taxon>Pseudoditrichales</taxon>
        <taxon>Ditrichaceae</taxon>
        <taxon>Ceratodon</taxon>
    </lineage>
</organism>
<sequence length="64" mass="7639">MGMEISEDGSKWRFRSEARPAQSQNMSGARCLERMDAWNDQELHDQTFFNLCGREHRERNFFVV</sequence>
<protein>
    <submittedName>
        <fullName evidence="2">Uncharacterized protein</fullName>
    </submittedName>
</protein>
<dbReference type="AlphaFoldDB" id="A0A8T0GJ76"/>
<gene>
    <name evidence="2" type="ORF">KC19_10G076100</name>
</gene>